<dbReference type="Proteomes" id="UP001431532">
    <property type="component" value="Unassembled WGS sequence"/>
</dbReference>
<dbReference type="RefSeq" id="WP_282839309.1">
    <property type="nucleotide sequence ID" value="NZ_JASCXW010000012.1"/>
</dbReference>
<comment type="caution">
    <text evidence="1">The sequence shown here is derived from an EMBL/GenBank/DDBJ whole genome shotgun (WGS) entry which is preliminary data.</text>
</comment>
<accession>A0AAW6UA96</accession>
<dbReference type="AlphaFoldDB" id="A0AAW6UA96"/>
<dbReference type="InterPro" id="IPR047677">
    <property type="entry name" value="GDCCVxC"/>
</dbReference>
<sequence>MLKCPYCGNKENLIMPSDACQYLYECPNCNKIIAPKTGDCCVFCSYGSNPCPPVQLSDKQ</sequence>
<gene>
    <name evidence="1" type="ORF">QJ521_04690</name>
</gene>
<organism evidence="1 2">
    <name type="scientific">Peloplasma aerotolerans</name>
    <dbReference type="NCBI Taxonomy" id="3044389"/>
    <lineage>
        <taxon>Bacteria</taxon>
        <taxon>Bacillati</taxon>
        <taxon>Mycoplasmatota</taxon>
        <taxon>Mollicutes</taxon>
        <taxon>Acholeplasmatales</taxon>
        <taxon>Acholeplasmataceae</taxon>
        <taxon>Peloplasma</taxon>
    </lineage>
</organism>
<keyword evidence="2" id="KW-1185">Reference proteome</keyword>
<proteinExistence type="predicted"/>
<protein>
    <submittedName>
        <fullName evidence="1">GDCCVxC domain-containing (Seleno)protein</fullName>
    </submittedName>
</protein>
<dbReference type="NCBIfam" id="NF041374">
    <property type="entry name" value="GDCCVxC"/>
    <property type="match status" value="1"/>
</dbReference>
<evidence type="ECO:0000313" key="1">
    <source>
        <dbReference type="EMBL" id="MDI6452854.1"/>
    </source>
</evidence>
<evidence type="ECO:0000313" key="2">
    <source>
        <dbReference type="Proteomes" id="UP001431532"/>
    </source>
</evidence>
<reference evidence="1" key="1">
    <citation type="submission" date="2023-05" db="EMBL/GenBank/DDBJ databases">
        <title>Mariniplasma microaerophilum sp. nov., a novel anaerobic mollicute isolated from terrestrial mud volcano, Taman Peninsula, Russia.</title>
        <authorList>
            <person name="Khomyakova M.A."/>
            <person name="Merkel A.Y."/>
            <person name="Slobodkin A.I."/>
        </authorList>
    </citation>
    <scope>NUCLEOTIDE SEQUENCE</scope>
    <source>
        <strain evidence="1">M4Ah</strain>
    </source>
</reference>
<dbReference type="EMBL" id="JASCXW010000012">
    <property type="protein sequence ID" value="MDI6452854.1"/>
    <property type="molecule type" value="Genomic_DNA"/>
</dbReference>
<name>A0AAW6UA96_9MOLU</name>